<dbReference type="Proteomes" id="UP000501690">
    <property type="component" value="Linkage Group LG1"/>
</dbReference>
<protein>
    <submittedName>
        <fullName evidence="1">Elongation factor 1 alpha-like protein</fullName>
    </submittedName>
</protein>
<keyword evidence="1" id="KW-0251">Elongation factor</keyword>
<accession>A0A4D6KP39</accession>
<proteinExistence type="predicted"/>
<keyword evidence="1" id="KW-0648">Protein biosynthesis</keyword>
<evidence type="ECO:0000313" key="1">
    <source>
        <dbReference type="EMBL" id="QCD78440.1"/>
    </source>
</evidence>
<reference evidence="1 2" key="1">
    <citation type="submission" date="2019-04" db="EMBL/GenBank/DDBJ databases">
        <title>An improved genome assembly and genetic linkage map for asparagus bean, Vigna unguiculata ssp. sesquipedialis.</title>
        <authorList>
            <person name="Xia Q."/>
            <person name="Zhang R."/>
            <person name="Dong Y."/>
        </authorList>
    </citation>
    <scope>NUCLEOTIDE SEQUENCE [LARGE SCALE GENOMIC DNA]</scope>
    <source>
        <tissue evidence="1">Leaf</tissue>
    </source>
</reference>
<evidence type="ECO:0000313" key="2">
    <source>
        <dbReference type="Proteomes" id="UP000501690"/>
    </source>
</evidence>
<sequence length="121" mass="13833">MFTPSLLTPSRCDRKHCRLVMPVPFRLTLERRWYVCDNEESMAFRDICGVVRRPLPNIGTSDISKTDPFKFDVPSPDDVIFTGIHSSKVGLKDNATIRKSLKLSSSIREINELFVRGSDFL</sequence>
<name>A0A4D6KP39_VIGUN</name>
<gene>
    <name evidence="1" type="ORF">DEO72_LG1g2073</name>
</gene>
<organism evidence="1 2">
    <name type="scientific">Vigna unguiculata</name>
    <name type="common">Cowpea</name>
    <dbReference type="NCBI Taxonomy" id="3917"/>
    <lineage>
        <taxon>Eukaryota</taxon>
        <taxon>Viridiplantae</taxon>
        <taxon>Streptophyta</taxon>
        <taxon>Embryophyta</taxon>
        <taxon>Tracheophyta</taxon>
        <taxon>Spermatophyta</taxon>
        <taxon>Magnoliopsida</taxon>
        <taxon>eudicotyledons</taxon>
        <taxon>Gunneridae</taxon>
        <taxon>Pentapetalae</taxon>
        <taxon>rosids</taxon>
        <taxon>fabids</taxon>
        <taxon>Fabales</taxon>
        <taxon>Fabaceae</taxon>
        <taxon>Papilionoideae</taxon>
        <taxon>50 kb inversion clade</taxon>
        <taxon>NPAAA clade</taxon>
        <taxon>indigoferoid/millettioid clade</taxon>
        <taxon>Phaseoleae</taxon>
        <taxon>Vigna</taxon>
    </lineage>
</organism>
<dbReference type="EMBL" id="CP039345">
    <property type="protein sequence ID" value="QCD78440.1"/>
    <property type="molecule type" value="Genomic_DNA"/>
</dbReference>
<dbReference type="AlphaFoldDB" id="A0A4D6KP39"/>
<dbReference type="GO" id="GO:0003746">
    <property type="term" value="F:translation elongation factor activity"/>
    <property type="evidence" value="ECO:0007669"/>
    <property type="project" value="UniProtKB-KW"/>
</dbReference>
<keyword evidence="2" id="KW-1185">Reference proteome</keyword>